<name>A0A2H1YPN9_9RHAB</name>
<organism evidence="1">
    <name type="scientific">Spodoptera frugiperda rhabdovirus</name>
    <dbReference type="NCBI Taxonomy" id="1481139"/>
    <lineage>
        <taxon>Viruses</taxon>
        <taxon>Riboviria</taxon>
        <taxon>Orthornavirae</taxon>
        <taxon>Negarnaviricota</taxon>
        <taxon>Haploviricotina</taxon>
        <taxon>Monjiviricetes</taxon>
        <taxon>Mononegavirales</taxon>
        <taxon>Rhabdoviridae</taxon>
        <taxon>Deltarhabdovirinae</taxon>
        <taxon>Betapaprhavirus</taxon>
        <taxon>Betapaprhavirus frugiperda</taxon>
    </lineage>
</organism>
<reference evidence="1" key="1">
    <citation type="journal article" date="2017" name="Virology">
        <title>Infectivity of Sf-rhabdovirus variants in insect and mammalian cell lines.</title>
        <authorList>
            <person name="Maghodia A.B."/>
            <person name="Jarvis D.L."/>
        </authorList>
    </citation>
    <scope>NUCLEOTIDE SEQUENCE</scope>
    <source>
        <strain evidence="1">Sf21</strain>
    </source>
</reference>
<proteinExistence type="predicted"/>
<protein>
    <submittedName>
        <fullName evidence="1">P</fullName>
    </submittedName>
</protein>
<sequence>MKIMQRILRHIVSFFSKSWCQSSDPALVCDCEYPPLKRNYQLIYSIMASHSLDTIDLSEIGLTREVLTGVGDYMTGQRPVPAFNPPEVGHSPSDEMAKRLGELKNYWTQLEDPLDERILNTLKAISILSGDTRGDLSGKYKHLVRISGDDMPQLLDELIDICLLGPKTLIATLRMAITAYTAALARNAKSTISDIATASADLMVITQMIQSQQESFQSSLEHLSHAWNNVASGMTAYTAELDKRTLKLTQLTPPVKPDHHRAPSTASSHTPDASVGLHINITPGCAYTSQFGVLTCCPNGNIGFLANNSDGTVIAKLVEVIRKPRPLTTVLNKNLSELINYVKANPKILAIYSTSSPQDKLNILNEIHFCIPDLTNQWVKA</sequence>
<dbReference type="EMBL" id="MF536979">
    <property type="protein sequence ID" value="ASU89573.1"/>
    <property type="molecule type" value="Viral_cRNA"/>
</dbReference>
<evidence type="ECO:0000313" key="1">
    <source>
        <dbReference type="EMBL" id="ASU89573.1"/>
    </source>
</evidence>
<accession>A0A2H1YPN9</accession>